<name>A0ABV8BPH3_9PSEU</name>
<dbReference type="RefSeq" id="WP_382371493.1">
    <property type="nucleotide sequence ID" value="NZ_JBHRZI010000011.1"/>
</dbReference>
<gene>
    <name evidence="1" type="ORF">ACFOWZ_10340</name>
</gene>
<dbReference type="Pfam" id="PF10905">
    <property type="entry name" value="DUF2695"/>
    <property type="match status" value="1"/>
</dbReference>
<dbReference type="InterPro" id="IPR024248">
    <property type="entry name" value="DUF2695"/>
</dbReference>
<comment type="caution">
    <text evidence="1">The sequence shown here is derived from an EMBL/GenBank/DDBJ whole genome shotgun (WGS) entry which is preliminary data.</text>
</comment>
<dbReference type="EMBL" id="JBHRZI010000011">
    <property type="protein sequence ID" value="MFC3891880.1"/>
    <property type="molecule type" value="Genomic_DNA"/>
</dbReference>
<evidence type="ECO:0000313" key="1">
    <source>
        <dbReference type="EMBL" id="MFC3891880.1"/>
    </source>
</evidence>
<sequence length="99" mass="11136">MGTPPDKARRKELRDQYKRAEVEARVAGLPLSREQLTALVAFVDALVVEEGCDHTWRHTERWVSAQGLAWDPIEDALCELGGYCDCEVVMNCDPEDVFG</sequence>
<proteinExistence type="predicted"/>
<keyword evidence="2" id="KW-1185">Reference proteome</keyword>
<protein>
    <submittedName>
        <fullName evidence="1">DUF2695 domain-containing protein</fullName>
    </submittedName>
</protein>
<evidence type="ECO:0000313" key="2">
    <source>
        <dbReference type="Proteomes" id="UP001595690"/>
    </source>
</evidence>
<accession>A0ABV8BPH3</accession>
<dbReference type="Proteomes" id="UP001595690">
    <property type="component" value="Unassembled WGS sequence"/>
</dbReference>
<reference evidence="2" key="1">
    <citation type="journal article" date="2019" name="Int. J. Syst. Evol. Microbiol.">
        <title>The Global Catalogue of Microorganisms (GCM) 10K type strain sequencing project: providing services to taxonomists for standard genome sequencing and annotation.</title>
        <authorList>
            <consortium name="The Broad Institute Genomics Platform"/>
            <consortium name="The Broad Institute Genome Sequencing Center for Infectious Disease"/>
            <person name="Wu L."/>
            <person name="Ma J."/>
        </authorList>
    </citation>
    <scope>NUCLEOTIDE SEQUENCE [LARGE SCALE GENOMIC DNA]</scope>
    <source>
        <strain evidence="2">CGMCC 4.7405</strain>
    </source>
</reference>
<organism evidence="1 2">
    <name type="scientific">Lentzea rhizosphaerae</name>
    <dbReference type="NCBI Taxonomy" id="2041025"/>
    <lineage>
        <taxon>Bacteria</taxon>
        <taxon>Bacillati</taxon>
        <taxon>Actinomycetota</taxon>
        <taxon>Actinomycetes</taxon>
        <taxon>Pseudonocardiales</taxon>
        <taxon>Pseudonocardiaceae</taxon>
        <taxon>Lentzea</taxon>
    </lineage>
</organism>